<feature type="domain" description="Endonuclease/exonuclease/phosphatase" evidence="1">
    <location>
        <begin position="256"/>
        <end position="465"/>
    </location>
</feature>
<gene>
    <name evidence="2" type="ORF">SO802_023697</name>
</gene>
<dbReference type="InterPro" id="IPR005135">
    <property type="entry name" value="Endo/exonuclease/phosphatase"/>
</dbReference>
<dbReference type="GO" id="GO:0003824">
    <property type="term" value="F:catalytic activity"/>
    <property type="evidence" value="ECO:0007669"/>
    <property type="project" value="InterPro"/>
</dbReference>
<sequence length="574" mass="65785">MASLDEMWARFSLSEEEERGAEVSRQKELAVHRTTDAEAALLLDYSFTTFWMQIHNIPPNLVTQETGESIGTRLGSVLQVADPEDDVTGGEFLRVRIKIDISRPLPRCCKLWNEGSGFKQQRECRRGKEVVVSKPVAPILKETGRGSTSESESMATSNYRAHLGEQSVRLEKNIVNLSIEEDKDHQDSGEKHSAKGTQVVCDVLPSSLGDNSVTSKSTSQPTRGWKRLVREVGNFMQGPKVGYGTGLEGLKNDFGKREDEVVALVTTKDPKLVFLMETKVDIPVLERVGRRTHFTNLFCVPRVNSGGGLALFWKSDLVVDVQSSSNCRIDAFINHRVDDAWHFTSLYGDPDTASREHSWSLLRDLSCRSALPWVCMEDFNEILFADEKLGWLDRPERQMQSFRDALDYCRLKDLGFNGYPFTWCNRRPSDQNTWIRLDRGVATIDWILRFPTTRIHHLDVFHSDHKPLLLCLDSEYRRFYRKGKPFRFEAIWLKDHSCESVIKDAWGEQVVSESVWGFQQKIVACQCNLKVWDKNCFGHVRNSLQKKLKELQVAEEGGSYRTNPRRIYKLREEI</sequence>
<dbReference type="Proteomes" id="UP001459277">
    <property type="component" value="Unassembled WGS sequence"/>
</dbReference>
<dbReference type="Pfam" id="PF03372">
    <property type="entry name" value="Exo_endo_phos"/>
    <property type="match status" value="1"/>
</dbReference>
<proteinExistence type="predicted"/>
<reference evidence="2 3" key="1">
    <citation type="submission" date="2024-01" db="EMBL/GenBank/DDBJ databases">
        <title>A telomere-to-telomere, gap-free genome of sweet tea (Lithocarpus litseifolius).</title>
        <authorList>
            <person name="Zhou J."/>
        </authorList>
    </citation>
    <scope>NUCLEOTIDE SEQUENCE [LARGE SCALE GENOMIC DNA]</scope>
    <source>
        <strain evidence="2">Zhou-2022a</strain>
        <tissue evidence="2">Leaf</tissue>
    </source>
</reference>
<protein>
    <recommendedName>
        <fullName evidence="1">Endonuclease/exonuclease/phosphatase domain-containing protein</fullName>
    </recommendedName>
</protein>
<accession>A0AAW2CAT6</accession>
<evidence type="ECO:0000313" key="2">
    <source>
        <dbReference type="EMBL" id="KAK9993994.1"/>
    </source>
</evidence>
<organism evidence="2 3">
    <name type="scientific">Lithocarpus litseifolius</name>
    <dbReference type="NCBI Taxonomy" id="425828"/>
    <lineage>
        <taxon>Eukaryota</taxon>
        <taxon>Viridiplantae</taxon>
        <taxon>Streptophyta</taxon>
        <taxon>Embryophyta</taxon>
        <taxon>Tracheophyta</taxon>
        <taxon>Spermatophyta</taxon>
        <taxon>Magnoliopsida</taxon>
        <taxon>eudicotyledons</taxon>
        <taxon>Gunneridae</taxon>
        <taxon>Pentapetalae</taxon>
        <taxon>rosids</taxon>
        <taxon>fabids</taxon>
        <taxon>Fagales</taxon>
        <taxon>Fagaceae</taxon>
        <taxon>Lithocarpus</taxon>
    </lineage>
</organism>
<dbReference type="Gene3D" id="3.60.10.10">
    <property type="entry name" value="Endonuclease/exonuclease/phosphatase"/>
    <property type="match status" value="1"/>
</dbReference>
<name>A0AAW2CAT6_9ROSI</name>
<evidence type="ECO:0000313" key="3">
    <source>
        <dbReference type="Proteomes" id="UP001459277"/>
    </source>
</evidence>
<keyword evidence="3" id="KW-1185">Reference proteome</keyword>
<dbReference type="AlphaFoldDB" id="A0AAW2CAT6"/>
<dbReference type="EMBL" id="JAZDWU010000008">
    <property type="protein sequence ID" value="KAK9993994.1"/>
    <property type="molecule type" value="Genomic_DNA"/>
</dbReference>
<dbReference type="SUPFAM" id="SSF56219">
    <property type="entry name" value="DNase I-like"/>
    <property type="match status" value="1"/>
</dbReference>
<dbReference type="InterPro" id="IPR036691">
    <property type="entry name" value="Endo/exonu/phosph_ase_sf"/>
</dbReference>
<dbReference type="PANTHER" id="PTHR33710">
    <property type="entry name" value="BNAC02G09200D PROTEIN"/>
    <property type="match status" value="1"/>
</dbReference>
<evidence type="ECO:0000259" key="1">
    <source>
        <dbReference type="Pfam" id="PF03372"/>
    </source>
</evidence>
<dbReference type="PANTHER" id="PTHR33710:SF62">
    <property type="entry name" value="DUF4283 DOMAIN PROTEIN"/>
    <property type="match status" value="1"/>
</dbReference>
<comment type="caution">
    <text evidence="2">The sequence shown here is derived from an EMBL/GenBank/DDBJ whole genome shotgun (WGS) entry which is preliminary data.</text>
</comment>